<dbReference type="GO" id="GO:0003676">
    <property type="term" value="F:nucleic acid binding"/>
    <property type="evidence" value="ECO:0007669"/>
    <property type="project" value="InterPro"/>
</dbReference>
<dbReference type="SUPFAM" id="SSF46946">
    <property type="entry name" value="S13-like H2TH domain"/>
    <property type="match status" value="1"/>
</dbReference>
<name>A0A7W7GNF8_9MICC</name>
<dbReference type="AlphaFoldDB" id="A0A7W7GNF8"/>
<dbReference type="RefSeq" id="WP_158495968.1">
    <property type="nucleotide sequence ID" value="NZ_JACHNA010000001.1"/>
</dbReference>
<proteinExistence type="predicted"/>
<feature type="domain" description="Integration host factor-like helix-two turn-helix" evidence="1">
    <location>
        <begin position="35"/>
        <end position="100"/>
    </location>
</feature>
<comment type="caution">
    <text evidence="2">The sequence shown here is derived from an EMBL/GenBank/DDBJ whole genome shotgun (WGS) entry which is preliminary data.</text>
</comment>
<dbReference type="EMBL" id="JACHNA010000001">
    <property type="protein sequence ID" value="MBB4735329.1"/>
    <property type="molecule type" value="Genomic_DNA"/>
</dbReference>
<keyword evidence="3" id="KW-1185">Reference proteome</keyword>
<dbReference type="InterPro" id="IPR047806">
    <property type="entry name" value="IHF_actinobact"/>
</dbReference>
<evidence type="ECO:0000259" key="1">
    <source>
        <dbReference type="Pfam" id="PF22525"/>
    </source>
</evidence>
<reference evidence="2 3" key="1">
    <citation type="submission" date="2020-08" db="EMBL/GenBank/DDBJ databases">
        <title>Sequencing the genomes of 1000 actinobacteria strains.</title>
        <authorList>
            <person name="Klenk H.-P."/>
        </authorList>
    </citation>
    <scope>NUCLEOTIDE SEQUENCE [LARGE SCALE GENOMIC DNA]</scope>
    <source>
        <strain evidence="2 3">DSM 23974</strain>
    </source>
</reference>
<evidence type="ECO:0000313" key="2">
    <source>
        <dbReference type="EMBL" id="MBB4735329.1"/>
    </source>
</evidence>
<dbReference type="Gene3D" id="1.10.8.50">
    <property type="match status" value="1"/>
</dbReference>
<protein>
    <recommendedName>
        <fullName evidence="1">Integration host factor-like helix-two turn-helix domain-containing protein</fullName>
    </recommendedName>
</protein>
<dbReference type="NCBIfam" id="NF041260">
    <property type="entry name" value="actino_IHF"/>
    <property type="match status" value="1"/>
</dbReference>
<dbReference type="InterPro" id="IPR055201">
    <property type="entry name" value="IHF-like_H2TH"/>
</dbReference>
<dbReference type="Pfam" id="PF22525">
    <property type="entry name" value="H2TH_5"/>
    <property type="match status" value="1"/>
</dbReference>
<dbReference type="Proteomes" id="UP000540191">
    <property type="component" value="Unassembled WGS sequence"/>
</dbReference>
<gene>
    <name evidence="2" type="ORF">HDA30_000837</name>
</gene>
<evidence type="ECO:0000313" key="3">
    <source>
        <dbReference type="Proteomes" id="UP000540191"/>
    </source>
</evidence>
<accession>A0A7W7GNF8</accession>
<dbReference type="InterPro" id="IPR010979">
    <property type="entry name" value="Ribosomal_uS13-like_H2TH"/>
</dbReference>
<organism evidence="2 3">
    <name type="scientific">Micrococcus cohnii</name>
    <dbReference type="NCBI Taxonomy" id="993416"/>
    <lineage>
        <taxon>Bacteria</taxon>
        <taxon>Bacillati</taxon>
        <taxon>Actinomycetota</taxon>
        <taxon>Actinomycetes</taxon>
        <taxon>Micrococcales</taxon>
        <taxon>Micrococcaceae</taxon>
        <taxon>Micrococcus</taxon>
    </lineage>
</organism>
<sequence length="104" mass="11721">MALRELSLEERAAAREKALRARQERANLKEAFARGEIGLAELFDRADEDPAIGRLRTVDLLQAMPGVGEVRAHRIMEACEISPVRRLKGLGRRQREALIAYIGR</sequence>